<dbReference type="PANTHER" id="PTHR34265:SF1">
    <property type="entry name" value="TYPE III PANTOTHENATE KINASE"/>
    <property type="match status" value="1"/>
</dbReference>
<keyword evidence="8 16" id="KW-0808">Transferase</keyword>
<dbReference type="HAMAP" id="MF_01274">
    <property type="entry name" value="Pantothen_kinase_3"/>
    <property type="match status" value="1"/>
</dbReference>
<evidence type="ECO:0000313" key="18">
    <source>
        <dbReference type="Proteomes" id="UP000318017"/>
    </source>
</evidence>
<comment type="function">
    <text evidence="16">Catalyzes the phosphorylation of pantothenate (Pan), the first step in CoA biosynthesis.</text>
</comment>
<evidence type="ECO:0000256" key="1">
    <source>
        <dbReference type="ARBA" id="ARBA00001206"/>
    </source>
</evidence>
<keyword evidence="9 16" id="KW-0547">Nucleotide-binding</keyword>
<comment type="subcellular location">
    <subcellularLocation>
        <location evidence="3 16">Cytoplasm</location>
    </subcellularLocation>
</comment>
<evidence type="ECO:0000256" key="15">
    <source>
        <dbReference type="ARBA" id="ARBA00040883"/>
    </source>
</evidence>
<dbReference type="OrthoDB" id="9804707at2"/>
<evidence type="ECO:0000256" key="13">
    <source>
        <dbReference type="ARBA" id="ARBA00022993"/>
    </source>
</evidence>
<name>A0A518G1V4_9BACT</name>
<dbReference type="InterPro" id="IPR043129">
    <property type="entry name" value="ATPase_NBD"/>
</dbReference>
<sequence length="325" mass="35461">MVHEYVGIDIGNSGLRATRLDVDRQRLAGTLRLYWQPQETSTRHTSEQRFLPSDKAWQAKLEHFMHTEFPGTADSSATVTSALDVNSGEAGEPARDSFAQRSIVWLVSSVRRDALATLHDFVQRFPNHQLWVINSTHIPLKIDIEFPEKVGVDRLLAALAASQATLQRPCIVIQAGSAVTVDLVARHSTSAQLTPQRDNSADTFCGGAIMPGVPMILRLLGKGADMLPELDADDLTDLPNLPGKNTEQAMLAGAASCLVGGAIHLVHRYRKQWGMETPVIISGGDGMRLAPFIDSPHQVKPHLVEHGLLELATRHASNLISTELS</sequence>
<comment type="caution">
    <text evidence="16">Lacks conserved residue(s) required for the propagation of feature annotation.</text>
</comment>
<feature type="binding site" evidence="16">
    <location>
        <position position="177"/>
    </location>
    <ligand>
        <name>ATP</name>
        <dbReference type="ChEBI" id="CHEBI:30616"/>
    </ligand>
</feature>
<accession>A0A518G1V4</accession>
<comment type="cofactor">
    <cofactor evidence="2">
        <name>K(+)</name>
        <dbReference type="ChEBI" id="CHEBI:29103"/>
    </cofactor>
</comment>
<dbReference type="EC" id="2.7.1.33" evidence="6 16"/>
<feature type="active site" description="Proton acceptor" evidence="16">
    <location>
        <position position="153"/>
    </location>
</feature>
<dbReference type="GO" id="GO:0005524">
    <property type="term" value="F:ATP binding"/>
    <property type="evidence" value="ECO:0007669"/>
    <property type="project" value="UniProtKB-UniRule"/>
</dbReference>
<dbReference type="AlphaFoldDB" id="A0A518G1V4"/>
<evidence type="ECO:0000256" key="9">
    <source>
        <dbReference type="ARBA" id="ARBA00022741"/>
    </source>
</evidence>
<reference evidence="17 18" key="1">
    <citation type="submission" date="2019-02" db="EMBL/GenBank/DDBJ databases">
        <title>Deep-cultivation of Planctomycetes and their phenomic and genomic characterization uncovers novel biology.</title>
        <authorList>
            <person name="Wiegand S."/>
            <person name="Jogler M."/>
            <person name="Boedeker C."/>
            <person name="Pinto D."/>
            <person name="Vollmers J."/>
            <person name="Rivas-Marin E."/>
            <person name="Kohn T."/>
            <person name="Peeters S.H."/>
            <person name="Heuer A."/>
            <person name="Rast P."/>
            <person name="Oberbeckmann S."/>
            <person name="Bunk B."/>
            <person name="Jeske O."/>
            <person name="Meyerdierks A."/>
            <person name="Storesund J.E."/>
            <person name="Kallscheuer N."/>
            <person name="Luecker S."/>
            <person name="Lage O.M."/>
            <person name="Pohl T."/>
            <person name="Merkel B.J."/>
            <person name="Hornburger P."/>
            <person name="Mueller R.-W."/>
            <person name="Bruemmer F."/>
            <person name="Labrenz M."/>
            <person name="Spormann A.M."/>
            <person name="Op den Camp H."/>
            <person name="Overmann J."/>
            <person name="Amann R."/>
            <person name="Jetten M.S.M."/>
            <person name="Mascher T."/>
            <person name="Medema M.H."/>
            <person name="Devos D.P."/>
            <person name="Kaster A.-K."/>
            <person name="Ovreas L."/>
            <person name="Rohde M."/>
            <person name="Galperin M.Y."/>
            <person name="Jogler C."/>
        </authorList>
    </citation>
    <scope>NUCLEOTIDE SEQUENCE [LARGE SCALE GENOMIC DNA]</scope>
    <source>
        <strain evidence="17 18">Q31a</strain>
    </source>
</reference>
<keyword evidence="10 16" id="KW-0418">Kinase</keyword>
<dbReference type="UniPathway" id="UPA00241">
    <property type="reaction ID" value="UER00352"/>
</dbReference>
<evidence type="ECO:0000256" key="6">
    <source>
        <dbReference type="ARBA" id="ARBA00012102"/>
    </source>
</evidence>
<keyword evidence="7 16" id="KW-0963">Cytoplasm</keyword>
<evidence type="ECO:0000256" key="16">
    <source>
        <dbReference type="HAMAP-Rule" id="MF_01274"/>
    </source>
</evidence>
<dbReference type="InterPro" id="IPR004619">
    <property type="entry name" value="Type_III_PanK"/>
</dbReference>
<dbReference type="GO" id="GO:0015937">
    <property type="term" value="P:coenzyme A biosynthetic process"/>
    <property type="evidence" value="ECO:0007669"/>
    <property type="project" value="UniProtKB-UniRule"/>
</dbReference>
<comment type="similarity">
    <text evidence="14 16">Belongs to the type III pantothenate kinase family.</text>
</comment>
<comment type="catalytic activity">
    <reaction evidence="1 16">
        <text>(R)-pantothenate + ATP = (R)-4'-phosphopantothenate + ADP + H(+)</text>
        <dbReference type="Rhea" id="RHEA:16373"/>
        <dbReference type="ChEBI" id="CHEBI:10986"/>
        <dbReference type="ChEBI" id="CHEBI:15378"/>
        <dbReference type="ChEBI" id="CHEBI:29032"/>
        <dbReference type="ChEBI" id="CHEBI:30616"/>
        <dbReference type="ChEBI" id="CHEBI:456216"/>
        <dbReference type="EC" id="2.7.1.33"/>
    </reaction>
</comment>
<evidence type="ECO:0000256" key="14">
    <source>
        <dbReference type="ARBA" id="ARBA00038036"/>
    </source>
</evidence>
<dbReference type="PANTHER" id="PTHR34265">
    <property type="entry name" value="TYPE III PANTOTHENATE KINASE"/>
    <property type="match status" value="1"/>
</dbReference>
<keyword evidence="13 16" id="KW-0173">Coenzyme A biosynthesis</keyword>
<dbReference type="Pfam" id="PF03309">
    <property type="entry name" value="Pan_kinase"/>
    <property type="match status" value="1"/>
</dbReference>
<evidence type="ECO:0000313" key="17">
    <source>
        <dbReference type="EMBL" id="QDV22587.1"/>
    </source>
</evidence>
<dbReference type="Gene3D" id="3.30.420.40">
    <property type="match status" value="1"/>
</dbReference>
<dbReference type="RefSeq" id="WP_145074311.1">
    <property type="nucleotide sequence ID" value="NZ_CP036298.1"/>
</dbReference>
<evidence type="ECO:0000256" key="5">
    <source>
        <dbReference type="ARBA" id="ARBA00011738"/>
    </source>
</evidence>
<evidence type="ECO:0000256" key="8">
    <source>
        <dbReference type="ARBA" id="ARBA00022679"/>
    </source>
</evidence>
<evidence type="ECO:0000256" key="2">
    <source>
        <dbReference type="ARBA" id="ARBA00001958"/>
    </source>
</evidence>
<keyword evidence="12 16" id="KW-0630">Potassium</keyword>
<dbReference type="KEGG" id="ahel:Q31a_08730"/>
<dbReference type="GO" id="GO:0005737">
    <property type="term" value="C:cytoplasm"/>
    <property type="evidence" value="ECO:0007669"/>
    <property type="project" value="UniProtKB-SubCell"/>
</dbReference>
<feature type="binding site" evidence="16">
    <location>
        <position position="246"/>
    </location>
    <ligand>
        <name>substrate</name>
    </ligand>
</feature>
<evidence type="ECO:0000256" key="12">
    <source>
        <dbReference type="ARBA" id="ARBA00022958"/>
    </source>
</evidence>
<feature type="binding site" evidence="16">
    <location>
        <begin position="151"/>
        <end position="154"/>
    </location>
    <ligand>
        <name>substrate</name>
    </ligand>
</feature>
<evidence type="ECO:0000256" key="7">
    <source>
        <dbReference type="ARBA" id="ARBA00022490"/>
    </source>
</evidence>
<gene>
    <name evidence="16 17" type="primary">coaX</name>
    <name evidence="17" type="ORF">Q31a_08730</name>
</gene>
<dbReference type="CDD" id="cd24015">
    <property type="entry name" value="ASKHA_NBD_PanK-III"/>
    <property type="match status" value="1"/>
</dbReference>
<organism evidence="17 18">
    <name type="scientific">Aureliella helgolandensis</name>
    <dbReference type="NCBI Taxonomy" id="2527968"/>
    <lineage>
        <taxon>Bacteria</taxon>
        <taxon>Pseudomonadati</taxon>
        <taxon>Planctomycetota</taxon>
        <taxon>Planctomycetia</taxon>
        <taxon>Pirellulales</taxon>
        <taxon>Pirellulaceae</taxon>
        <taxon>Aureliella</taxon>
    </lineage>
</organism>
<feature type="binding site" evidence="16">
    <location>
        <begin position="9"/>
        <end position="16"/>
    </location>
    <ligand>
        <name>ATP</name>
        <dbReference type="ChEBI" id="CHEBI:30616"/>
    </ligand>
</feature>
<dbReference type="SUPFAM" id="SSF53067">
    <property type="entry name" value="Actin-like ATPase domain"/>
    <property type="match status" value="2"/>
</dbReference>
<comment type="cofactor">
    <cofactor evidence="16">
        <name>NH4(+)</name>
        <dbReference type="ChEBI" id="CHEBI:28938"/>
    </cofactor>
    <cofactor evidence="16">
        <name>K(+)</name>
        <dbReference type="ChEBI" id="CHEBI:29103"/>
    </cofactor>
    <text evidence="16">A monovalent cation. Ammonium or potassium.</text>
</comment>
<evidence type="ECO:0000256" key="10">
    <source>
        <dbReference type="ARBA" id="ARBA00022777"/>
    </source>
</evidence>
<evidence type="ECO:0000256" key="3">
    <source>
        <dbReference type="ARBA" id="ARBA00004496"/>
    </source>
</evidence>
<dbReference type="Proteomes" id="UP000318017">
    <property type="component" value="Chromosome"/>
</dbReference>
<dbReference type="EMBL" id="CP036298">
    <property type="protein sequence ID" value="QDV22587.1"/>
    <property type="molecule type" value="Genomic_DNA"/>
</dbReference>
<comment type="pathway">
    <text evidence="4 16">Cofactor biosynthesis; coenzyme A biosynthesis; CoA from (R)-pantothenate: step 1/5.</text>
</comment>
<evidence type="ECO:0000256" key="4">
    <source>
        <dbReference type="ARBA" id="ARBA00005225"/>
    </source>
</evidence>
<dbReference type="GO" id="GO:0004594">
    <property type="term" value="F:pantothenate kinase activity"/>
    <property type="evidence" value="ECO:0007669"/>
    <property type="project" value="UniProtKB-UniRule"/>
</dbReference>
<keyword evidence="18" id="KW-1185">Reference proteome</keyword>
<keyword evidence="11 16" id="KW-0067">ATP-binding</keyword>
<dbReference type="NCBIfam" id="TIGR00671">
    <property type="entry name" value="baf"/>
    <property type="match status" value="1"/>
</dbReference>
<protein>
    <recommendedName>
        <fullName evidence="15 16">Type III pantothenate kinase</fullName>
        <ecNumber evidence="6 16">2.7.1.33</ecNumber>
    </recommendedName>
    <alternativeName>
        <fullName evidence="16">PanK-III</fullName>
    </alternativeName>
    <alternativeName>
        <fullName evidence="16">Pantothenic acid kinase</fullName>
    </alternativeName>
</protein>
<comment type="subunit">
    <text evidence="5 16">Homodimer.</text>
</comment>
<evidence type="ECO:0000256" key="11">
    <source>
        <dbReference type="ARBA" id="ARBA00022840"/>
    </source>
</evidence>
<proteinExistence type="inferred from homology"/>